<accession>A0AAQ3QIN8</accession>
<evidence type="ECO:0000256" key="4">
    <source>
        <dbReference type="ARBA" id="ARBA00023306"/>
    </source>
</evidence>
<keyword evidence="9" id="KW-1185">Reference proteome</keyword>
<dbReference type="AlphaFoldDB" id="A0AAQ3QIN8"/>
<evidence type="ECO:0000259" key="6">
    <source>
        <dbReference type="SMART" id="SM00385"/>
    </source>
</evidence>
<sequence length="301" mass="33783">MADSSSMVSPSTVICTEDGEENAKRVLCEDSLVAGTDEEYIELLMSRESCFCSRTLDPSSANSVESARPEAVRWILKMKSLFGFSIRTAYLAVSYFDHFFLHRAIDLTKVKSWAIELLSVACLSLAAKMEEWKVTSLSEFQTKDYSFNTGAIQRMELLVLSTLEWRMSRVTPFSYLNYFASKFQEHGSEGLLLKAIELIFASIKVMNLVDYRASVMAAAAILAASDERLTQKSVKSKMSVISSCRSMDIDDVFSCYTLMIQETKKENFKTSMVNCSSINHSSEANGAISYLIASSKRRRLQ</sequence>
<protein>
    <submittedName>
        <fullName evidence="8">Cyclin-D5-2-like</fullName>
    </submittedName>
</protein>
<dbReference type="InterPro" id="IPR036915">
    <property type="entry name" value="Cyclin-like_sf"/>
</dbReference>
<name>A0AAQ3QIN8_9LILI</name>
<feature type="domain" description="Cyclin-like" evidence="6">
    <location>
        <begin position="174"/>
        <end position="261"/>
    </location>
</feature>
<dbReference type="Pfam" id="PF02984">
    <property type="entry name" value="Cyclin_C"/>
    <property type="match status" value="1"/>
</dbReference>
<dbReference type="InterPro" id="IPR004367">
    <property type="entry name" value="Cyclin_C-dom"/>
</dbReference>
<evidence type="ECO:0000313" key="8">
    <source>
        <dbReference type="EMBL" id="WOL12644.1"/>
    </source>
</evidence>
<dbReference type="InterPro" id="IPR048258">
    <property type="entry name" value="Cyclins_cyclin-box"/>
</dbReference>
<comment type="similarity">
    <text evidence="1">Belongs to the cyclin family. Cyclin D subfamily.</text>
</comment>
<dbReference type="SUPFAM" id="SSF47954">
    <property type="entry name" value="Cyclin-like"/>
    <property type="match status" value="2"/>
</dbReference>
<evidence type="ECO:0000256" key="2">
    <source>
        <dbReference type="ARBA" id="ARBA00022618"/>
    </source>
</evidence>
<evidence type="ECO:0000259" key="7">
    <source>
        <dbReference type="SMART" id="SM01332"/>
    </source>
</evidence>
<dbReference type="Proteomes" id="UP001327560">
    <property type="component" value="Chromosome 7"/>
</dbReference>
<keyword evidence="4" id="KW-0131">Cell cycle</keyword>
<proteinExistence type="inferred from homology"/>
<reference evidence="8 9" key="1">
    <citation type="submission" date="2023-10" db="EMBL/GenBank/DDBJ databases">
        <title>Chromosome-scale genome assembly provides insights into flower coloration mechanisms of Canna indica.</title>
        <authorList>
            <person name="Li C."/>
        </authorList>
    </citation>
    <scope>NUCLEOTIDE SEQUENCE [LARGE SCALE GENOMIC DNA]</scope>
    <source>
        <tissue evidence="8">Flower</tissue>
    </source>
</reference>
<dbReference type="InterPro" id="IPR039361">
    <property type="entry name" value="Cyclin"/>
</dbReference>
<dbReference type="CDD" id="cd20544">
    <property type="entry name" value="CYCLIN_AtCycD-like_rpt2"/>
    <property type="match status" value="1"/>
</dbReference>
<dbReference type="Gene3D" id="1.10.472.10">
    <property type="entry name" value="Cyclin-like"/>
    <property type="match status" value="2"/>
</dbReference>
<organism evidence="8 9">
    <name type="scientific">Canna indica</name>
    <name type="common">Indian-shot</name>
    <dbReference type="NCBI Taxonomy" id="4628"/>
    <lineage>
        <taxon>Eukaryota</taxon>
        <taxon>Viridiplantae</taxon>
        <taxon>Streptophyta</taxon>
        <taxon>Embryophyta</taxon>
        <taxon>Tracheophyta</taxon>
        <taxon>Spermatophyta</taxon>
        <taxon>Magnoliopsida</taxon>
        <taxon>Liliopsida</taxon>
        <taxon>Zingiberales</taxon>
        <taxon>Cannaceae</taxon>
        <taxon>Canna</taxon>
    </lineage>
</organism>
<dbReference type="Pfam" id="PF00134">
    <property type="entry name" value="Cyclin_N"/>
    <property type="match status" value="1"/>
</dbReference>
<evidence type="ECO:0000313" key="9">
    <source>
        <dbReference type="Proteomes" id="UP001327560"/>
    </source>
</evidence>
<dbReference type="InterPro" id="IPR006671">
    <property type="entry name" value="Cyclin_N"/>
</dbReference>
<dbReference type="GO" id="GO:0051301">
    <property type="term" value="P:cell division"/>
    <property type="evidence" value="ECO:0007669"/>
    <property type="project" value="UniProtKB-KW"/>
</dbReference>
<dbReference type="SMART" id="SM00385">
    <property type="entry name" value="CYCLIN"/>
    <property type="match status" value="2"/>
</dbReference>
<dbReference type="InterPro" id="IPR013763">
    <property type="entry name" value="Cyclin-like_dom"/>
</dbReference>
<gene>
    <name evidence="8" type="ORF">Cni_G21411</name>
</gene>
<keyword evidence="3 5" id="KW-0195">Cyclin</keyword>
<dbReference type="SMART" id="SM01332">
    <property type="entry name" value="Cyclin_C"/>
    <property type="match status" value="1"/>
</dbReference>
<dbReference type="PROSITE" id="PS00292">
    <property type="entry name" value="CYCLINS"/>
    <property type="match status" value="1"/>
</dbReference>
<dbReference type="PANTHER" id="PTHR10177">
    <property type="entry name" value="CYCLINS"/>
    <property type="match status" value="1"/>
</dbReference>
<feature type="domain" description="Cyclin C-terminal" evidence="7">
    <location>
        <begin position="170"/>
        <end position="284"/>
    </location>
</feature>
<evidence type="ECO:0000256" key="5">
    <source>
        <dbReference type="RuleBase" id="RU000383"/>
    </source>
</evidence>
<feature type="domain" description="Cyclin-like" evidence="6">
    <location>
        <begin position="73"/>
        <end position="161"/>
    </location>
</feature>
<evidence type="ECO:0000256" key="1">
    <source>
        <dbReference type="ARBA" id="ARBA00009065"/>
    </source>
</evidence>
<dbReference type="FunFam" id="1.10.472.10:FF:000069">
    <property type="entry name" value="Cyclin-D5-1"/>
    <property type="match status" value="1"/>
</dbReference>
<evidence type="ECO:0000256" key="3">
    <source>
        <dbReference type="ARBA" id="ARBA00023127"/>
    </source>
</evidence>
<keyword evidence="2" id="KW-0132">Cell division</keyword>
<dbReference type="EMBL" id="CP136896">
    <property type="protein sequence ID" value="WOL12644.1"/>
    <property type="molecule type" value="Genomic_DNA"/>
</dbReference>